<dbReference type="Gene3D" id="3.40.50.720">
    <property type="entry name" value="NAD(P)-binding Rossmann-like Domain"/>
    <property type="match status" value="1"/>
</dbReference>
<dbReference type="Pfam" id="PF00106">
    <property type="entry name" value="adh_short"/>
    <property type="match status" value="1"/>
</dbReference>
<dbReference type="Proteomes" id="UP000573603">
    <property type="component" value="Unassembled WGS sequence"/>
</dbReference>
<evidence type="ECO:0000256" key="3">
    <source>
        <dbReference type="ARBA" id="ARBA00023002"/>
    </source>
</evidence>
<dbReference type="PRINTS" id="PR00080">
    <property type="entry name" value="SDRFAMILY"/>
</dbReference>
<keyword evidence="2" id="KW-0521">NADP</keyword>
<dbReference type="PANTHER" id="PTHR43639">
    <property type="entry name" value="OXIDOREDUCTASE, SHORT-CHAIN DEHYDROGENASE/REDUCTASE FAMILY (AFU_ORTHOLOGUE AFUA_5G02870)"/>
    <property type="match status" value="1"/>
</dbReference>
<keyword evidence="3" id="KW-0560">Oxidoreductase</keyword>
<protein>
    <submittedName>
        <fullName evidence="5">Uncharacterized protein</fullName>
    </submittedName>
</protein>
<gene>
    <name evidence="5" type="ORF">FANTH_10028</name>
</gene>
<organism evidence="5 6">
    <name type="scientific">Fusarium anthophilum</name>
    <dbReference type="NCBI Taxonomy" id="48485"/>
    <lineage>
        <taxon>Eukaryota</taxon>
        <taxon>Fungi</taxon>
        <taxon>Dikarya</taxon>
        <taxon>Ascomycota</taxon>
        <taxon>Pezizomycotina</taxon>
        <taxon>Sordariomycetes</taxon>
        <taxon>Hypocreomycetidae</taxon>
        <taxon>Hypocreales</taxon>
        <taxon>Nectriaceae</taxon>
        <taxon>Fusarium</taxon>
        <taxon>Fusarium fujikuroi species complex</taxon>
    </lineage>
</organism>
<evidence type="ECO:0000313" key="6">
    <source>
        <dbReference type="Proteomes" id="UP000573603"/>
    </source>
</evidence>
<evidence type="ECO:0000256" key="4">
    <source>
        <dbReference type="RuleBase" id="RU000363"/>
    </source>
</evidence>
<dbReference type="Pfam" id="PF13561">
    <property type="entry name" value="adh_short_C2"/>
    <property type="match status" value="1"/>
</dbReference>
<dbReference type="InterPro" id="IPR036291">
    <property type="entry name" value="NAD(P)-bd_dom_sf"/>
</dbReference>
<dbReference type="SUPFAM" id="SSF51735">
    <property type="entry name" value="NAD(P)-binding Rossmann-fold domains"/>
    <property type="match status" value="1"/>
</dbReference>
<sequence>MNVFKSAPRLAGKVAIITGGASGYGEGIVKRFAQEGAKVLLTDINERGGKAVAGSNPDAISFFKADVGDQEDWRKVIETAKSRYGRLDCLVNNAGTTYHNKATSAVTEQDFDRCFRINVKGVFFGSQVFLPELIKQGEGGTMINVASVGATRPRPGLVWYNASKGAVWNVSVQQASCLQEFIAADTVAGFQVTKGLASEYGAHKIRINSVCPLLGGTGLFEAFSGQPDTPLNRAKFISNVPLQRLCEPEDVAGACLFFASDDSSFVTGINMEVDGGRAI</sequence>
<evidence type="ECO:0000256" key="1">
    <source>
        <dbReference type="ARBA" id="ARBA00006484"/>
    </source>
</evidence>
<comment type="caution">
    <text evidence="5">The sequence shown here is derived from an EMBL/GenBank/DDBJ whole genome shotgun (WGS) entry which is preliminary data.</text>
</comment>
<dbReference type="FunFam" id="3.40.50.720:FF:000084">
    <property type="entry name" value="Short-chain dehydrogenase reductase"/>
    <property type="match status" value="1"/>
</dbReference>
<evidence type="ECO:0000256" key="2">
    <source>
        <dbReference type="ARBA" id="ARBA00022857"/>
    </source>
</evidence>
<evidence type="ECO:0000313" key="5">
    <source>
        <dbReference type="EMBL" id="KAF5239226.1"/>
    </source>
</evidence>
<name>A0A8H5DXQ4_9HYPO</name>
<dbReference type="PRINTS" id="PR00081">
    <property type="entry name" value="GDHRDH"/>
</dbReference>
<dbReference type="InterPro" id="IPR020904">
    <property type="entry name" value="Sc_DH/Rdtase_CS"/>
</dbReference>
<dbReference type="PROSITE" id="PS00061">
    <property type="entry name" value="ADH_SHORT"/>
    <property type="match status" value="1"/>
</dbReference>
<dbReference type="GO" id="GO:0016491">
    <property type="term" value="F:oxidoreductase activity"/>
    <property type="evidence" value="ECO:0007669"/>
    <property type="project" value="UniProtKB-KW"/>
</dbReference>
<keyword evidence="6" id="KW-1185">Reference proteome</keyword>
<reference evidence="5 6" key="1">
    <citation type="journal article" date="2020" name="BMC Genomics">
        <title>Correction to: Identification and distribution of gene clusters required for synthesis of sphingolipid metabolism inhibitors in diverse species of the filamentous fungus Fusarium.</title>
        <authorList>
            <person name="Kim H.S."/>
            <person name="Lohmar J.M."/>
            <person name="Busman M."/>
            <person name="Brown D.W."/>
            <person name="Naumann T.A."/>
            <person name="Divon H.H."/>
            <person name="Lysoe E."/>
            <person name="Uhlig S."/>
            <person name="Proctor R.H."/>
        </authorList>
    </citation>
    <scope>NUCLEOTIDE SEQUENCE [LARGE SCALE GENOMIC DNA]</scope>
    <source>
        <strain evidence="5 6">NRRL 25214</strain>
    </source>
</reference>
<proteinExistence type="inferred from homology"/>
<dbReference type="EMBL" id="JABEVY010000274">
    <property type="protein sequence ID" value="KAF5239226.1"/>
    <property type="molecule type" value="Genomic_DNA"/>
</dbReference>
<comment type="similarity">
    <text evidence="1 4">Belongs to the short-chain dehydrogenases/reductases (SDR) family.</text>
</comment>
<accession>A0A8H5DXQ4</accession>
<dbReference type="PANTHER" id="PTHR43639:SF1">
    <property type="entry name" value="SHORT-CHAIN DEHYDROGENASE_REDUCTASE FAMILY PROTEIN"/>
    <property type="match status" value="1"/>
</dbReference>
<dbReference type="InterPro" id="IPR002347">
    <property type="entry name" value="SDR_fam"/>
</dbReference>
<dbReference type="AlphaFoldDB" id="A0A8H5DXQ4"/>